<feature type="region of interest" description="Disordered" evidence="1">
    <location>
        <begin position="119"/>
        <end position="191"/>
    </location>
</feature>
<dbReference type="Pfam" id="PF09409">
    <property type="entry name" value="PUB"/>
    <property type="match status" value="1"/>
</dbReference>
<evidence type="ECO:0000259" key="2">
    <source>
        <dbReference type="Pfam" id="PF09409"/>
    </source>
</evidence>
<feature type="compositionally biased region" description="Polar residues" evidence="1">
    <location>
        <begin position="207"/>
        <end position="224"/>
    </location>
</feature>
<feature type="compositionally biased region" description="Basic and acidic residues" evidence="1">
    <location>
        <begin position="157"/>
        <end position="171"/>
    </location>
</feature>
<dbReference type="AlphaFoldDB" id="A0A7S2DP17"/>
<feature type="compositionally biased region" description="Low complexity" evidence="1">
    <location>
        <begin position="243"/>
        <end position="263"/>
    </location>
</feature>
<dbReference type="CDD" id="cd09212">
    <property type="entry name" value="PUB"/>
    <property type="match status" value="1"/>
</dbReference>
<dbReference type="PANTHER" id="PTHR46713:SF1">
    <property type="entry name" value="F13M7.16 PROTEIN"/>
    <property type="match status" value="1"/>
</dbReference>
<proteinExistence type="predicted"/>
<dbReference type="SUPFAM" id="SSF50156">
    <property type="entry name" value="PDZ domain-like"/>
    <property type="match status" value="1"/>
</dbReference>
<organism evidence="3">
    <name type="scientific">Octactis speculum</name>
    <dbReference type="NCBI Taxonomy" id="3111310"/>
    <lineage>
        <taxon>Eukaryota</taxon>
        <taxon>Sar</taxon>
        <taxon>Stramenopiles</taxon>
        <taxon>Ochrophyta</taxon>
        <taxon>Dictyochophyceae</taxon>
        <taxon>Dictyochales</taxon>
        <taxon>Dictyochaceae</taxon>
        <taxon>Octactis</taxon>
    </lineage>
</organism>
<feature type="domain" description="PUB" evidence="2">
    <location>
        <begin position="294"/>
        <end position="360"/>
    </location>
</feature>
<dbReference type="InterPro" id="IPR036034">
    <property type="entry name" value="PDZ_sf"/>
</dbReference>
<reference evidence="3" key="1">
    <citation type="submission" date="2021-01" db="EMBL/GenBank/DDBJ databases">
        <authorList>
            <person name="Corre E."/>
            <person name="Pelletier E."/>
            <person name="Niang G."/>
            <person name="Scheremetjew M."/>
            <person name="Finn R."/>
            <person name="Kale V."/>
            <person name="Holt S."/>
            <person name="Cochrane G."/>
            <person name="Meng A."/>
            <person name="Brown T."/>
            <person name="Cohen L."/>
        </authorList>
    </citation>
    <scope>NUCLEOTIDE SEQUENCE</scope>
    <source>
        <strain evidence="3">CCMP1381</strain>
    </source>
</reference>
<dbReference type="PANTHER" id="PTHR46713">
    <property type="entry name" value="F13M7.16 PROTEIN"/>
    <property type="match status" value="1"/>
</dbReference>
<name>A0A7S2DP17_9STRA</name>
<dbReference type="EMBL" id="HBGS01045765">
    <property type="protein sequence ID" value="CAD9458556.1"/>
    <property type="molecule type" value="Transcribed_RNA"/>
</dbReference>
<evidence type="ECO:0000313" key="3">
    <source>
        <dbReference type="EMBL" id="CAD9458556.1"/>
    </source>
</evidence>
<feature type="region of interest" description="Disordered" evidence="1">
    <location>
        <begin position="205"/>
        <end position="273"/>
    </location>
</feature>
<dbReference type="SMART" id="SM00580">
    <property type="entry name" value="PUG"/>
    <property type="match status" value="1"/>
</dbReference>
<dbReference type="InterPro" id="IPR036339">
    <property type="entry name" value="PUB-like_dom_sf"/>
</dbReference>
<evidence type="ECO:0000256" key="1">
    <source>
        <dbReference type="SAM" id="MobiDB-lite"/>
    </source>
</evidence>
<dbReference type="SUPFAM" id="SSF143503">
    <property type="entry name" value="PUG domain-like"/>
    <property type="match status" value="1"/>
</dbReference>
<dbReference type="InterPro" id="IPR018997">
    <property type="entry name" value="PUB_domain"/>
</dbReference>
<accession>A0A7S2DP17</accession>
<sequence>MDSFFKDIQKAVAPKKSLSKKGGNTLGGTRPEVSTAEGHYDVSFSEASLGMELSGEKGSGWALVQSIGRNSEALRHGVQVGHRIVAIDGNPIKFSQFSSFIQSMPRPVVLTFQGVAKKPKKGPMSVLKKKGPDPLSARENAIRREASLKAAESRGNAWDKKLGATRREKGRQAQAEKASMGANNDAEMSAESKRVFDAARAKETRTTNELGYNPYQSQISSSSAGRAAVVTAVDDDGKSAAEPPSRQPQRPTTTASSLSQQASPHGAGDPFDSFTVEAMDMALGLISSQPPQIAKEAVTTLLKLLNNLETKFEDEKVHRVRVANKTFAKKVASVNGGIDFMVAAGFTLTEDAEETVLVYPTGLQPPPILQHAISQLGFLCSQYS</sequence>
<protein>
    <recommendedName>
        <fullName evidence="2">PUB domain-containing protein</fullName>
    </recommendedName>
</protein>
<dbReference type="Gene3D" id="2.30.42.10">
    <property type="match status" value="1"/>
</dbReference>
<gene>
    <name evidence="3" type="ORF">DSPE1174_LOCUS23684</name>
</gene>
<dbReference type="Gene3D" id="1.20.58.2190">
    <property type="match status" value="1"/>
</dbReference>